<name>A0A1A9WED0_9MUSC</name>
<reference evidence="2" key="2">
    <citation type="submission" date="2020-05" db="UniProtKB">
        <authorList>
            <consortium name="EnsemblMetazoa"/>
        </authorList>
    </citation>
    <scope>IDENTIFICATION</scope>
    <source>
        <strain evidence="2">IAEA</strain>
    </source>
</reference>
<proteinExistence type="predicted"/>
<protein>
    <submittedName>
        <fullName evidence="2">Uncharacterized protein</fullName>
    </submittedName>
</protein>
<evidence type="ECO:0000256" key="1">
    <source>
        <dbReference type="SAM" id="Phobius"/>
    </source>
</evidence>
<dbReference type="EnsemblMetazoa" id="GBRI016431-RA">
    <property type="protein sequence ID" value="GBRI016431-PA"/>
    <property type="gene ID" value="GBRI016431"/>
</dbReference>
<keyword evidence="3" id="KW-1185">Reference proteome</keyword>
<keyword evidence="1" id="KW-0472">Membrane</keyword>
<evidence type="ECO:0000313" key="3">
    <source>
        <dbReference type="Proteomes" id="UP000091820"/>
    </source>
</evidence>
<sequence length="101" mass="11249">MVGSAEYECTTLAIIFVTHKNIISLLWWLLLLLESLPKLAVRIVALSQNGIKEKCPNCQNLMATSTNALVNIVIKGKPKEVKPSLHYEPSLNDLSDVRLSF</sequence>
<organism evidence="2 3">
    <name type="scientific">Glossina brevipalpis</name>
    <dbReference type="NCBI Taxonomy" id="37001"/>
    <lineage>
        <taxon>Eukaryota</taxon>
        <taxon>Metazoa</taxon>
        <taxon>Ecdysozoa</taxon>
        <taxon>Arthropoda</taxon>
        <taxon>Hexapoda</taxon>
        <taxon>Insecta</taxon>
        <taxon>Pterygota</taxon>
        <taxon>Neoptera</taxon>
        <taxon>Endopterygota</taxon>
        <taxon>Diptera</taxon>
        <taxon>Brachycera</taxon>
        <taxon>Muscomorpha</taxon>
        <taxon>Hippoboscoidea</taxon>
        <taxon>Glossinidae</taxon>
        <taxon>Glossina</taxon>
    </lineage>
</organism>
<reference evidence="3" key="1">
    <citation type="submission" date="2014-03" db="EMBL/GenBank/DDBJ databases">
        <authorList>
            <person name="Aksoy S."/>
            <person name="Warren W."/>
            <person name="Wilson R.K."/>
        </authorList>
    </citation>
    <scope>NUCLEOTIDE SEQUENCE [LARGE SCALE GENOMIC DNA]</scope>
    <source>
        <strain evidence="3">IAEA</strain>
    </source>
</reference>
<feature type="transmembrane region" description="Helical" evidence="1">
    <location>
        <begin position="12"/>
        <end position="33"/>
    </location>
</feature>
<dbReference type="Proteomes" id="UP000091820">
    <property type="component" value="Unassembled WGS sequence"/>
</dbReference>
<dbReference type="AlphaFoldDB" id="A0A1A9WED0"/>
<keyword evidence="1" id="KW-1133">Transmembrane helix</keyword>
<dbReference type="VEuPathDB" id="VectorBase:GBRI016431"/>
<keyword evidence="1" id="KW-0812">Transmembrane</keyword>
<evidence type="ECO:0000313" key="2">
    <source>
        <dbReference type="EnsemblMetazoa" id="GBRI016431-PA"/>
    </source>
</evidence>
<accession>A0A1A9WED0</accession>